<proteinExistence type="predicted"/>
<evidence type="ECO:0000313" key="1">
    <source>
        <dbReference type="EMBL" id="CAD6443109.1"/>
    </source>
</evidence>
<dbReference type="OrthoDB" id="3508220at2759"/>
<dbReference type="Proteomes" id="UP000624404">
    <property type="component" value="Unassembled WGS sequence"/>
</dbReference>
<name>A0A8H2VRT0_9HELO</name>
<gene>
    <name evidence="1" type="ORF">SCLTRI_LOCUS2901</name>
</gene>
<dbReference type="AlphaFoldDB" id="A0A8H2VRT0"/>
<sequence>MAPPIPGQNYPFWNSPILNQEYPRWNNLFDTINLNDQESLQRILQAANTAEKFHPFNLKLPANTTLNNAEIIALRDLSYAFNRNFLCRDIVRHLISLSRYDDGEFTLGREMKFYIEILKNCKLSPVRKPLVYLRVRREFCFCASDLGFFDEDEAKRELDRWESWGFDGGWEDMDVEGVHVTCDRNYRLGNGRNGDGSEVARAKDEEGAEIFEAAKILMSMRAQRN</sequence>
<comment type="caution">
    <text evidence="1">The sequence shown here is derived from an EMBL/GenBank/DDBJ whole genome shotgun (WGS) entry which is preliminary data.</text>
</comment>
<keyword evidence="2" id="KW-1185">Reference proteome</keyword>
<reference evidence="1" key="1">
    <citation type="submission" date="2020-10" db="EMBL/GenBank/DDBJ databases">
        <authorList>
            <person name="Kusch S."/>
        </authorList>
    </citation>
    <scope>NUCLEOTIDE SEQUENCE</scope>
    <source>
        <strain evidence="1">SwB9</strain>
    </source>
</reference>
<dbReference type="EMBL" id="CAJHIA010000009">
    <property type="protein sequence ID" value="CAD6443109.1"/>
    <property type="molecule type" value="Genomic_DNA"/>
</dbReference>
<organism evidence="1 2">
    <name type="scientific">Sclerotinia trifoliorum</name>
    <dbReference type="NCBI Taxonomy" id="28548"/>
    <lineage>
        <taxon>Eukaryota</taxon>
        <taxon>Fungi</taxon>
        <taxon>Dikarya</taxon>
        <taxon>Ascomycota</taxon>
        <taxon>Pezizomycotina</taxon>
        <taxon>Leotiomycetes</taxon>
        <taxon>Helotiales</taxon>
        <taxon>Sclerotiniaceae</taxon>
        <taxon>Sclerotinia</taxon>
    </lineage>
</organism>
<accession>A0A8H2VRT0</accession>
<evidence type="ECO:0000313" key="2">
    <source>
        <dbReference type="Proteomes" id="UP000624404"/>
    </source>
</evidence>
<protein>
    <submittedName>
        <fullName evidence="1">D6c6f057-125f-4a8c-a7a4-615a0ab9c336</fullName>
    </submittedName>
</protein>